<protein>
    <recommendedName>
        <fullName evidence="4">HNH/Endo VII superfamily nuclease toxins domain-containing protein</fullName>
    </recommendedName>
</protein>
<feature type="compositionally biased region" description="Low complexity" evidence="1">
    <location>
        <begin position="152"/>
        <end position="179"/>
    </location>
</feature>
<dbReference type="EMBL" id="SRLN01000012">
    <property type="protein sequence ID" value="KAB0241445.1"/>
    <property type="molecule type" value="Genomic_DNA"/>
</dbReference>
<dbReference type="AlphaFoldDB" id="A0A5J5LVN7"/>
<proteinExistence type="predicted"/>
<evidence type="ECO:0008006" key="4">
    <source>
        <dbReference type="Google" id="ProtNLM"/>
    </source>
</evidence>
<dbReference type="RefSeq" id="WP_150976826.1">
    <property type="nucleotide sequence ID" value="NZ_SRLN01000012.1"/>
</dbReference>
<organism evidence="2 3">
    <name type="scientific">Microcystis aeruginosa EAWAG127a</name>
    <dbReference type="NCBI Taxonomy" id="2529855"/>
    <lineage>
        <taxon>Bacteria</taxon>
        <taxon>Bacillati</taxon>
        <taxon>Cyanobacteriota</taxon>
        <taxon>Cyanophyceae</taxon>
        <taxon>Oscillatoriophycideae</taxon>
        <taxon>Chroococcales</taxon>
        <taxon>Microcystaceae</taxon>
        <taxon>Microcystis</taxon>
    </lineage>
</organism>
<name>A0A5J5LVN7_MICAE</name>
<comment type="caution">
    <text evidence="2">The sequence shown here is derived from an EMBL/GenBank/DDBJ whole genome shotgun (WGS) entry which is preliminary data.</text>
</comment>
<feature type="compositionally biased region" description="Low complexity" evidence="1">
    <location>
        <begin position="133"/>
        <end position="142"/>
    </location>
</feature>
<feature type="region of interest" description="Disordered" evidence="1">
    <location>
        <begin position="15"/>
        <end position="179"/>
    </location>
</feature>
<feature type="compositionally biased region" description="Polar residues" evidence="1">
    <location>
        <begin position="15"/>
        <end position="45"/>
    </location>
</feature>
<reference evidence="3" key="1">
    <citation type="submission" date="2019-04" db="EMBL/GenBank/DDBJ databases">
        <title>Microviridin 1777: A Toxic Chymotrypsin Inhibitor Discovered by a Metabologenomic Approach.</title>
        <authorList>
            <person name="Sieber S."/>
            <person name="Grendelmeier S.M."/>
            <person name="Harris L.A."/>
            <person name="Mitchell D.A."/>
            <person name="Gademann K."/>
        </authorList>
    </citation>
    <scope>NUCLEOTIDE SEQUENCE [LARGE SCALE GENOMIC DNA]</scope>
    <source>
        <strain evidence="3">EAWAG127a</strain>
    </source>
</reference>
<evidence type="ECO:0000256" key="1">
    <source>
        <dbReference type="SAM" id="MobiDB-lite"/>
    </source>
</evidence>
<gene>
    <name evidence="2" type="ORF">EZJ55_13585</name>
</gene>
<sequence>MAILIGRIFGRIISKSTQKISSPKPQNPQQTPSSKPAQNQLNPNQLPKDPQELVQQGWKDVTHPKQAQLGRRELEHPDGNLKVSFHPAREGQPGWKGKDHYHIHNPNATGKQSYYLDAKGNPVARGADASHISPSSSQTPSTRFENLQDLKTNTPTSQPNNTPNSSPTSQTSSSPSPHH</sequence>
<evidence type="ECO:0000313" key="2">
    <source>
        <dbReference type="EMBL" id="KAB0241445.1"/>
    </source>
</evidence>
<dbReference type="Proteomes" id="UP000325636">
    <property type="component" value="Unassembled WGS sequence"/>
</dbReference>
<feature type="compositionally biased region" description="Basic and acidic residues" evidence="1">
    <location>
        <begin position="70"/>
        <end position="79"/>
    </location>
</feature>
<accession>A0A5J5LVN7</accession>
<evidence type="ECO:0000313" key="3">
    <source>
        <dbReference type="Proteomes" id="UP000325636"/>
    </source>
</evidence>